<dbReference type="AlphaFoldDB" id="K0RLC7"/>
<dbReference type="Proteomes" id="UP000266841">
    <property type="component" value="Unassembled WGS sequence"/>
</dbReference>
<reference evidence="2 3" key="1">
    <citation type="journal article" date="2012" name="Genome Biol.">
        <title>Genome and low-iron response of an oceanic diatom adapted to chronic iron limitation.</title>
        <authorList>
            <person name="Lommer M."/>
            <person name="Specht M."/>
            <person name="Roy A.S."/>
            <person name="Kraemer L."/>
            <person name="Andreson R."/>
            <person name="Gutowska M.A."/>
            <person name="Wolf J."/>
            <person name="Bergner S.V."/>
            <person name="Schilhabel M.B."/>
            <person name="Klostermeier U.C."/>
            <person name="Beiko R.G."/>
            <person name="Rosenstiel P."/>
            <person name="Hippler M."/>
            <person name="Laroche J."/>
        </authorList>
    </citation>
    <scope>NUCLEOTIDE SEQUENCE [LARGE SCALE GENOMIC DNA]</scope>
    <source>
        <strain evidence="2 3">CCMP1005</strain>
    </source>
</reference>
<evidence type="ECO:0000313" key="3">
    <source>
        <dbReference type="Proteomes" id="UP000266841"/>
    </source>
</evidence>
<name>K0RLC7_THAOC</name>
<evidence type="ECO:0000313" key="2">
    <source>
        <dbReference type="EMBL" id="EJK54528.1"/>
    </source>
</evidence>
<accession>K0RLC7</accession>
<sequence>MATMILPTRPFAVPNPYATHSHKQPNPIRAERRPTPKPTRPTPVQRRRMEANRVAALHRRRTLATPEPTRPTPVQSRRMEANRVAALHRRRTLVAQRRLASGNDPAPASLCLPNAFGPTGAASLIRDLKDEPGHQDGEARSGVAPRYVLVCAEESRGKGSEQGCRESAAVRVRADAGHGARRGPPPPLGGEDDAPGSTSTGPSKRCAPGARVLATKVDEAESTGRVWPLDAELTPAAWLSRGSCSSACLLMLASAGFNRNGRWRYSLLQDCRRSQGSAECRQLRSEHHGPPGLNGLALAASGTSGNLSPRCDGALPYPRVTTVAPASIASLRIAISLERKGLTADEVGEGAEGDGLDQAGLHGHGATCPYSMGTVPCPYRFTRNLKLETL</sequence>
<proteinExistence type="predicted"/>
<comment type="caution">
    <text evidence="2">The sequence shown here is derived from an EMBL/GenBank/DDBJ whole genome shotgun (WGS) entry which is preliminary data.</text>
</comment>
<keyword evidence="3" id="KW-1185">Reference proteome</keyword>
<protein>
    <submittedName>
        <fullName evidence="2">Uncharacterized protein</fullName>
    </submittedName>
</protein>
<dbReference type="eggNOG" id="ENOG502SFFM">
    <property type="taxonomic scope" value="Eukaryota"/>
</dbReference>
<feature type="non-terminal residue" evidence="2">
    <location>
        <position position="390"/>
    </location>
</feature>
<evidence type="ECO:0000256" key="1">
    <source>
        <dbReference type="SAM" id="MobiDB-lite"/>
    </source>
</evidence>
<dbReference type="EMBL" id="AGNL01035694">
    <property type="protein sequence ID" value="EJK54528.1"/>
    <property type="molecule type" value="Genomic_DNA"/>
</dbReference>
<feature type="region of interest" description="Disordered" evidence="1">
    <location>
        <begin position="1"/>
        <end position="47"/>
    </location>
</feature>
<gene>
    <name evidence="2" type="ORF">THAOC_25835</name>
</gene>
<organism evidence="2 3">
    <name type="scientific">Thalassiosira oceanica</name>
    <name type="common">Marine diatom</name>
    <dbReference type="NCBI Taxonomy" id="159749"/>
    <lineage>
        <taxon>Eukaryota</taxon>
        <taxon>Sar</taxon>
        <taxon>Stramenopiles</taxon>
        <taxon>Ochrophyta</taxon>
        <taxon>Bacillariophyta</taxon>
        <taxon>Coscinodiscophyceae</taxon>
        <taxon>Thalassiosirophycidae</taxon>
        <taxon>Thalassiosirales</taxon>
        <taxon>Thalassiosiraceae</taxon>
        <taxon>Thalassiosira</taxon>
    </lineage>
</organism>
<feature type="region of interest" description="Disordered" evidence="1">
    <location>
        <begin position="159"/>
        <end position="208"/>
    </location>
</feature>
<feature type="region of interest" description="Disordered" evidence="1">
    <location>
        <begin position="59"/>
        <end position="79"/>
    </location>
</feature>